<keyword evidence="11 13" id="KW-0030">Aminoacyl-tRNA synthetase</keyword>
<evidence type="ECO:0000256" key="7">
    <source>
        <dbReference type="ARBA" id="ARBA00022833"/>
    </source>
</evidence>
<dbReference type="InterPro" id="IPR036621">
    <property type="entry name" value="Anticodon-bd_dom_sf"/>
</dbReference>
<feature type="binding site" evidence="13">
    <location>
        <position position="509"/>
    </location>
    <ligand>
        <name>Zn(2+)</name>
        <dbReference type="ChEBI" id="CHEBI:29105"/>
        <note>catalytic</note>
    </ligand>
</feature>
<dbReference type="InterPro" id="IPR012947">
    <property type="entry name" value="tRNA_SAD"/>
</dbReference>
<proteinExistence type="inferred from homology"/>
<dbReference type="GO" id="GO:0000049">
    <property type="term" value="F:tRNA binding"/>
    <property type="evidence" value="ECO:0007669"/>
    <property type="project" value="UniProtKB-KW"/>
</dbReference>
<evidence type="ECO:0000313" key="15">
    <source>
        <dbReference type="EMBL" id="PIX68144.1"/>
    </source>
</evidence>
<dbReference type="InterPro" id="IPR006195">
    <property type="entry name" value="aa-tRNA-synth_II"/>
</dbReference>
<comment type="similarity">
    <text evidence="1 13">Belongs to the class-II aminoacyl-tRNA synthetase family.</text>
</comment>
<dbReference type="GO" id="GO:0004829">
    <property type="term" value="F:threonine-tRNA ligase activity"/>
    <property type="evidence" value="ECO:0007669"/>
    <property type="project" value="UniProtKB-UniRule"/>
</dbReference>
<evidence type="ECO:0000256" key="9">
    <source>
        <dbReference type="ARBA" id="ARBA00022884"/>
    </source>
</evidence>
<keyword evidence="8 13" id="KW-0067">ATP-binding</keyword>
<comment type="subunit">
    <text evidence="13">Homodimer.</text>
</comment>
<dbReference type="PROSITE" id="PS50862">
    <property type="entry name" value="AA_TRNA_LIGASE_II"/>
    <property type="match status" value="1"/>
</dbReference>
<evidence type="ECO:0000256" key="8">
    <source>
        <dbReference type="ARBA" id="ARBA00022840"/>
    </source>
</evidence>
<dbReference type="InterPro" id="IPR002314">
    <property type="entry name" value="aa-tRNA-synt_IIb"/>
</dbReference>
<protein>
    <recommendedName>
        <fullName evidence="13">Threonine--tRNA ligase</fullName>
        <ecNumber evidence="13">6.1.1.3</ecNumber>
    </recommendedName>
    <alternativeName>
        <fullName evidence="13">Threonyl-tRNA synthetase</fullName>
        <shortName evidence="13">ThrRS</shortName>
    </alternativeName>
</protein>
<comment type="caution">
    <text evidence="13">Lacks conserved residue(s) required for the propagation of feature annotation.</text>
</comment>
<dbReference type="Gene3D" id="3.30.980.10">
    <property type="entry name" value="Threonyl-trna Synthetase, Chain A, domain 2"/>
    <property type="match status" value="1"/>
</dbReference>
<keyword evidence="10 13" id="KW-0648">Protein biosynthesis</keyword>
<dbReference type="Proteomes" id="UP000229531">
    <property type="component" value="Unassembled WGS sequence"/>
</dbReference>
<dbReference type="HAMAP" id="MF_00184">
    <property type="entry name" value="Thr_tRNA_synth"/>
    <property type="match status" value="1"/>
</dbReference>
<dbReference type="NCBIfam" id="TIGR00418">
    <property type="entry name" value="thrS"/>
    <property type="match status" value="1"/>
</dbReference>
<comment type="caution">
    <text evidence="15">The sequence shown here is derived from an EMBL/GenBank/DDBJ whole genome shotgun (WGS) entry which is preliminary data.</text>
</comment>
<dbReference type="Pfam" id="PF00587">
    <property type="entry name" value="tRNA-synt_2b"/>
    <property type="match status" value="1"/>
</dbReference>
<dbReference type="Pfam" id="PF03129">
    <property type="entry name" value="HGTP_anticodon"/>
    <property type="match status" value="1"/>
</dbReference>
<evidence type="ECO:0000256" key="2">
    <source>
        <dbReference type="ARBA" id="ARBA00022490"/>
    </source>
</evidence>
<evidence type="ECO:0000313" key="16">
    <source>
        <dbReference type="Proteomes" id="UP000229531"/>
    </source>
</evidence>
<dbReference type="CDD" id="cd00860">
    <property type="entry name" value="ThrRS_anticodon"/>
    <property type="match status" value="1"/>
</dbReference>
<gene>
    <name evidence="13 15" type="primary">thrS</name>
    <name evidence="15" type="ORF">COZ41_01260</name>
</gene>
<dbReference type="InterPro" id="IPR018163">
    <property type="entry name" value="Thr/Ala-tRNA-synth_IIc_edit"/>
</dbReference>
<dbReference type="SUPFAM" id="SSF55186">
    <property type="entry name" value="ThrRS/AlaRS common domain"/>
    <property type="match status" value="1"/>
</dbReference>
<feature type="binding site" evidence="13">
    <location>
        <position position="345"/>
    </location>
    <ligand>
        <name>Zn(2+)</name>
        <dbReference type="ChEBI" id="CHEBI:29105"/>
        <note>catalytic</note>
    </ligand>
</feature>
<feature type="domain" description="Aminoacyl-transfer RNA synthetases class-II family profile" evidence="14">
    <location>
        <begin position="191"/>
        <end position="532"/>
    </location>
</feature>
<dbReference type="SUPFAM" id="SSF52954">
    <property type="entry name" value="Class II aaRS ABD-related"/>
    <property type="match status" value="1"/>
</dbReference>
<keyword evidence="6 13" id="KW-0547">Nucleotide-binding</keyword>
<dbReference type="Gene3D" id="3.30.54.20">
    <property type="match status" value="1"/>
</dbReference>
<comment type="subcellular location">
    <subcellularLocation>
        <location evidence="13">Cytoplasm</location>
    </subcellularLocation>
</comment>
<organism evidence="15 16">
    <name type="scientific">Candidatus Shapirobacteria bacterium CG_4_10_14_3_um_filter_35_13</name>
    <dbReference type="NCBI Taxonomy" id="1974873"/>
    <lineage>
        <taxon>Bacteria</taxon>
        <taxon>Candidatus Shapironibacteriota</taxon>
    </lineage>
</organism>
<evidence type="ECO:0000256" key="13">
    <source>
        <dbReference type="HAMAP-Rule" id="MF_00184"/>
    </source>
</evidence>
<dbReference type="EC" id="6.1.1.3" evidence="13"/>
<keyword evidence="2 13" id="KW-0963">Cytoplasm</keyword>
<name>A0A2M7LJA2_9BACT</name>
<dbReference type="AlphaFoldDB" id="A0A2M7LJA2"/>
<dbReference type="InterPro" id="IPR004154">
    <property type="entry name" value="Anticodon-bd"/>
</dbReference>
<evidence type="ECO:0000256" key="12">
    <source>
        <dbReference type="ARBA" id="ARBA00049515"/>
    </source>
</evidence>
<comment type="catalytic activity">
    <reaction evidence="12 13">
        <text>tRNA(Thr) + L-threonine + ATP = L-threonyl-tRNA(Thr) + AMP + diphosphate + H(+)</text>
        <dbReference type="Rhea" id="RHEA:24624"/>
        <dbReference type="Rhea" id="RHEA-COMP:9670"/>
        <dbReference type="Rhea" id="RHEA-COMP:9704"/>
        <dbReference type="ChEBI" id="CHEBI:15378"/>
        <dbReference type="ChEBI" id="CHEBI:30616"/>
        <dbReference type="ChEBI" id="CHEBI:33019"/>
        <dbReference type="ChEBI" id="CHEBI:57926"/>
        <dbReference type="ChEBI" id="CHEBI:78442"/>
        <dbReference type="ChEBI" id="CHEBI:78534"/>
        <dbReference type="ChEBI" id="CHEBI:456215"/>
        <dbReference type="EC" id="6.1.1.3"/>
    </reaction>
</comment>
<evidence type="ECO:0000256" key="3">
    <source>
        <dbReference type="ARBA" id="ARBA00022555"/>
    </source>
</evidence>
<dbReference type="PANTHER" id="PTHR11451:SF44">
    <property type="entry name" value="THREONINE--TRNA LIGASE, CHLOROPLASTIC_MITOCHONDRIAL 2"/>
    <property type="match status" value="1"/>
</dbReference>
<dbReference type="Pfam" id="PF07973">
    <property type="entry name" value="tRNA_SAD"/>
    <property type="match status" value="1"/>
</dbReference>
<keyword evidence="4 13" id="KW-0436">Ligase</keyword>
<dbReference type="EMBL" id="PFJG01000023">
    <property type="protein sequence ID" value="PIX68144.1"/>
    <property type="molecule type" value="Genomic_DNA"/>
</dbReference>
<sequence>MSQNDASQHNDDNLYKIRHSAEHILSQAVENLYPDKTIRVMGPATDDGFYMDVETIGDFKLSDSNFPEIEAEMQKIIKSNLPIIRKKITMEEACDLFTNNPYKIEWLDSIKDRGEIITIYSTGNQYTDLCAGPHVNYTSKIKAFKLLSIAGAYWHGDEKNKMLTRIYGTAFENKDDLETHLNNLEEIKKRDHRKLGKELDLYSTNQLTGAGLILWHPKLATSRNVLETFWREEHIRRGYQLVFTPHIAGMDMFVKTRHYTKYINSMFPVMLHQNIEGESKNDYTTDEQLKPMNCPNHVQVFKSSPRSYRELPFRMGELGTVYRYEKAGVLHGMTRVRGFTQDDSHIFCTPEQAINEVQEIIKLTKYIYEDIFGFQKFQAYLSTRPEKYLGSVDMWEFAQNSLIKAMESEKLKYKVDEGGGAFYGPKIDFKIKDSIGREWQMGTIQFDFNLPTYSESSEKDVDDFWKLKTFKDKYKTKKNLAKYIKQMGRGLDAKFVDKDGKEKPVVMIHRVVLGSLERFFGVIIEHFAGAFPTWLSPVQVKLIPITDAQHEFANKVLADLKAGGIRVEIDDRPEKMQAKIRDAQMQKIPYMLIIGAREVKANTVAVRQRDGQDLGAIPISEFITKIKEQVTKKSLNLIK</sequence>
<evidence type="ECO:0000256" key="11">
    <source>
        <dbReference type="ARBA" id="ARBA00023146"/>
    </source>
</evidence>
<reference evidence="16" key="1">
    <citation type="submission" date="2017-09" db="EMBL/GenBank/DDBJ databases">
        <title>Depth-based differentiation of microbial function through sediment-hosted aquifers and enrichment of novel symbionts in the deep terrestrial subsurface.</title>
        <authorList>
            <person name="Probst A.J."/>
            <person name="Ladd B."/>
            <person name="Jarett J.K."/>
            <person name="Geller-Mcgrath D.E."/>
            <person name="Sieber C.M.K."/>
            <person name="Emerson J.B."/>
            <person name="Anantharaman K."/>
            <person name="Thomas B.C."/>
            <person name="Malmstrom R."/>
            <person name="Stieglmeier M."/>
            <person name="Klingl A."/>
            <person name="Woyke T."/>
            <person name="Ryan C.M."/>
            <person name="Banfield J.F."/>
        </authorList>
    </citation>
    <scope>NUCLEOTIDE SEQUENCE [LARGE SCALE GENOMIC DNA]</scope>
</reference>
<dbReference type="CDD" id="cd00771">
    <property type="entry name" value="ThrRS_core"/>
    <property type="match status" value="1"/>
</dbReference>
<dbReference type="Gene3D" id="3.40.50.800">
    <property type="entry name" value="Anticodon-binding domain"/>
    <property type="match status" value="1"/>
</dbReference>
<dbReference type="GO" id="GO:0006435">
    <property type="term" value="P:threonyl-tRNA aminoacylation"/>
    <property type="evidence" value="ECO:0007669"/>
    <property type="project" value="UniProtKB-UniRule"/>
</dbReference>
<dbReference type="FunFam" id="3.40.50.800:FF:000001">
    <property type="entry name" value="Threonine--tRNA ligase"/>
    <property type="match status" value="1"/>
</dbReference>
<dbReference type="SMART" id="SM00863">
    <property type="entry name" value="tRNA_SAD"/>
    <property type="match status" value="1"/>
</dbReference>
<dbReference type="GO" id="GO:0046872">
    <property type="term" value="F:metal ion binding"/>
    <property type="evidence" value="ECO:0007669"/>
    <property type="project" value="UniProtKB-KW"/>
</dbReference>
<keyword evidence="5 13" id="KW-0479">Metal-binding</keyword>
<dbReference type="GO" id="GO:0005524">
    <property type="term" value="F:ATP binding"/>
    <property type="evidence" value="ECO:0007669"/>
    <property type="project" value="UniProtKB-UniRule"/>
</dbReference>
<dbReference type="InterPro" id="IPR047246">
    <property type="entry name" value="ThrRS_anticodon"/>
</dbReference>
<evidence type="ECO:0000256" key="1">
    <source>
        <dbReference type="ARBA" id="ARBA00008226"/>
    </source>
</evidence>
<evidence type="ECO:0000256" key="4">
    <source>
        <dbReference type="ARBA" id="ARBA00022598"/>
    </source>
</evidence>
<dbReference type="SUPFAM" id="SSF55681">
    <property type="entry name" value="Class II aaRS and biotin synthetases"/>
    <property type="match status" value="1"/>
</dbReference>
<evidence type="ECO:0000256" key="10">
    <source>
        <dbReference type="ARBA" id="ARBA00022917"/>
    </source>
</evidence>
<dbReference type="Gene3D" id="3.30.930.10">
    <property type="entry name" value="Bira Bifunctional Protein, Domain 2"/>
    <property type="match status" value="1"/>
</dbReference>
<dbReference type="FunFam" id="3.30.930.10:FF:000002">
    <property type="entry name" value="Threonine--tRNA ligase"/>
    <property type="match status" value="1"/>
</dbReference>
<dbReference type="InterPro" id="IPR002320">
    <property type="entry name" value="Thr-tRNA-ligase_IIa"/>
</dbReference>
<dbReference type="PANTHER" id="PTHR11451">
    <property type="entry name" value="THREONINE-TRNA LIGASE"/>
    <property type="match status" value="1"/>
</dbReference>
<dbReference type="GO" id="GO:0005737">
    <property type="term" value="C:cytoplasm"/>
    <property type="evidence" value="ECO:0007669"/>
    <property type="project" value="UniProtKB-SubCell"/>
</dbReference>
<dbReference type="FunFam" id="3.30.980.10:FF:000005">
    <property type="entry name" value="Threonyl-tRNA synthetase, mitochondrial"/>
    <property type="match status" value="1"/>
</dbReference>
<keyword evidence="7 13" id="KW-0862">Zinc</keyword>
<keyword evidence="9 13" id="KW-0694">RNA-binding</keyword>
<dbReference type="InterPro" id="IPR033728">
    <property type="entry name" value="ThrRS_core"/>
</dbReference>
<dbReference type="PRINTS" id="PR01047">
    <property type="entry name" value="TRNASYNTHTHR"/>
</dbReference>
<keyword evidence="3 13" id="KW-0820">tRNA-binding</keyword>
<comment type="cofactor">
    <cofactor evidence="13">
        <name>Zn(2+)</name>
        <dbReference type="ChEBI" id="CHEBI:29105"/>
    </cofactor>
    <text evidence="13">Binds 1 zinc ion per subunit.</text>
</comment>
<feature type="binding site" evidence="13">
    <location>
        <position position="294"/>
    </location>
    <ligand>
        <name>Zn(2+)</name>
        <dbReference type="ChEBI" id="CHEBI:29105"/>
        <note>catalytic</note>
    </ligand>
</feature>
<accession>A0A2M7LJA2</accession>
<evidence type="ECO:0000259" key="14">
    <source>
        <dbReference type="PROSITE" id="PS50862"/>
    </source>
</evidence>
<dbReference type="InterPro" id="IPR045864">
    <property type="entry name" value="aa-tRNA-synth_II/BPL/LPL"/>
</dbReference>
<evidence type="ECO:0000256" key="6">
    <source>
        <dbReference type="ARBA" id="ARBA00022741"/>
    </source>
</evidence>
<evidence type="ECO:0000256" key="5">
    <source>
        <dbReference type="ARBA" id="ARBA00022723"/>
    </source>
</evidence>